<dbReference type="EMBL" id="JOTM01000049">
    <property type="protein sequence ID" value="KEK21895.1"/>
    <property type="molecule type" value="Genomic_DNA"/>
</dbReference>
<comment type="caution">
    <text evidence="1">The sequence shown here is derived from an EMBL/GenBank/DDBJ whole genome shotgun (WGS) entry which is preliminary data.</text>
</comment>
<protein>
    <submittedName>
        <fullName evidence="1">Recombinase</fullName>
    </submittedName>
</protein>
<evidence type="ECO:0000313" key="1">
    <source>
        <dbReference type="EMBL" id="KEK21895.1"/>
    </source>
</evidence>
<proteinExistence type="predicted"/>
<evidence type="ECO:0000313" key="2">
    <source>
        <dbReference type="Proteomes" id="UP000027778"/>
    </source>
</evidence>
<accession>A0A073K5T3</accession>
<sequence>LGRPPVNLSTLSKQQIHIIEETHSKWNSGEITAVMFMEMLELRKNTFYKIMKEYEEAK</sequence>
<keyword evidence="2" id="KW-1185">Reference proteome</keyword>
<organism evidence="1 2">
    <name type="scientific">Bacillus gaemokensis</name>
    <dbReference type="NCBI Taxonomy" id="574375"/>
    <lineage>
        <taxon>Bacteria</taxon>
        <taxon>Bacillati</taxon>
        <taxon>Bacillota</taxon>
        <taxon>Bacilli</taxon>
        <taxon>Bacillales</taxon>
        <taxon>Bacillaceae</taxon>
        <taxon>Bacillus</taxon>
        <taxon>Bacillus cereus group</taxon>
    </lineage>
</organism>
<gene>
    <name evidence="1" type="ORF">BAGA_23285</name>
</gene>
<reference evidence="1 2" key="1">
    <citation type="submission" date="2014-06" db="EMBL/GenBank/DDBJ databases">
        <title>Draft genome sequence of Bacillus gaemokensis JCM 15801 (MCCC 1A00707).</title>
        <authorList>
            <person name="Lai Q."/>
            <person name="Liu Y."/>
            <person name="Shao Z."/>
        </authorList>
    </citation>
    <scope>NUCLEOTIDE SEQUENCE [LARGE SCALE GENOMIC DNA]</scope>
    <source>
        <strain evidence="1 2">JCM 15801</strain>
    </source>
</reference>
<name>A0A073K5T3_9BACI</name>
<dbReference type="AlphaFoldDB" id="A0A073K5T3"/>
<feature type="non-terminal residue" evidence="1">
    <location>
        <position position="1"/>
    </location>
</feature>
<dbReference type="Proteomes" id="UP000027778">
    <property type="component" value="Unassembled WGS sequence"/>
</dbReference>